<gene>
    <name evidence="1" type="ORF">IFM89_039995</name>
</gene>
<evidence type="ECO:0000313" key="1">
    <source>
        <dbReference type="EMBL" id="KAF9586786.1"/>
    </source>
</evidence>
<evidence type="ECO:0000313" key="2">
    <source>
        <dbReference type="Proteomes" id="UP000631114"/>
    </source>
</evidence>
<accession>A0A835GSE4</accession>
<sequence length="80" mass="8962">MAASTIAASGSTPFIKKNGLNTKVEKSRTQLKERKNRAKKIRGVTVISNTLLYKTPCFTFDIILMSFPVWLTKTRDAAKK</sequence>
<name>A0A835GSE4_9MAGN</name>
<proteinExistence type="predicted"/>
<protein>
    <submittedName>
        <fullName evidence="1">Uncharacterized protein</fullName>
    </submittedName>
</protein>
<reference evidence="1 2" key="1">
    <citation type="submission" date="2020-10" db="EMBL/GenBank/DDBJ databases">
        <title>The Coptis chinensis genome and diversification of protoberbering-type alkaloids.</title>
        <authorList>
            <person name="Wang B."/>
            <person name="Shu S."/>
            <person name="Song C."/>
            <person name="Liu Y."/>
        </authorList>
    </citation>
    <scope>NUCLEOTIDE SEQUENCE [LARGE SCALE GENOMIC DNA]</scope>
    <source>
        <strain evidence="1">HL-2020</strain>
        <tissue evidence="1">Leaf</tissue>
    </source>
</reference>
<dbReference type="Proteomes" id="UP000631114">
    <property type="component" value="Unassembled WGS sequence"/>
</dbReference>
<dbReference type="EMBL" id="JADFTS010000109">
    <property type="protein sequence ID" value="KAF9586786.1"/>
    <property type="molecule type" value="Genomic_DNA"/>
</dbReference>
<comment type="caution">
    <text evidence="1">The sequence shown here is derived from an EMBL/GenBank/DDBJ whole genome shotgun (WGS) entry which is preliminary data.</text>
</comment>
<dbReference type="AlphaFoldDB" id="A0A835GSE4"/>
<keyword evidence="2" id="KW-1185">Reference proteome</keyword>
<organism evidence="1 2">
    <name type="scientific">Coptis chinensis</name>
    <dbReference type="NCBI Taxonomy" id="261450"/>
    <lineage>
        <taxon>Eukaryota</taxon>
        <taxon>Viridiplantae</taxon>
        <taxon>Streptophyta</taxon>
        <taxon>Embryophyta</taxon>
        <taxon>Tracheophyta</taxon>
        <taxon>Spermatophyta</taxon>
        <taxon>Magnoliopsida</taxon>
        <taxon>Ranunculales</taxon>
        <taxon>Ranunculaceae</taxon>
        <taxon>Coptidoideae</taxon>
        <taxon>Coptis</taxon>
    </lineage>
</organism>
<dbReference type="OrthoDB" id="10592208at2759"/>